<evidence type="ECO:0000256" key="1">
    <source>
        <dbReference type="SAM" id="Phobius"/>
    </source>
</evidence>
<keyword evidence="1" id="KW-0812">Transmembrane</keyword>
<protein>
    <recommendedName>
        <fullName evidence="4">PPM-type phosphatase domain-containing protein</fullName>
    </recommendedName>
</protein>
<evidence type="ECO:0000313" key="3">
    <source>
        <dbReference type="Proteomes" id="UP000554004"/>
    </source>
</evidence>
<dbReference type="Proteomes" id="UP000554004">
    <property type="component" value="Unassembled WGS sequence"/>
</dbReference>
<gene>
    <name evidence="2" type="ORF">GX618_01255</name>
</gene>
<feature type="transmembrane region" description="Helical" evidence="1">
    <location>
        <begin position="365"/>
        <end position="384"/>
    </location>
</feature>
<sequence length="762" mass="86254">MPITASKYINNSKLRTSYISLFNYKSAKRGKGDFEVDMYGLLSVSSSVEISGDKIVKFAWDGIIDGFEYSKTDSINESLKLGLTEATRRVKQLIVNDTEIGKNGVDINFTIFVSSNGGMYIGVLGESDIYVYKDCRLVDIFEMLESKKAKTAAIALEKNDLVFASSKGYIKENMPKLIGKKNREEIISSLEQLGNDVLDDMGLVVFSKIEGEVSNANVECKEVEKLEKEISIKKLMPKEPKDTDYVPEVKVSKKNIFKGVSSEKDLREVLTKVTSKTAFVKPFLKKVSSFTKEKSVKAFQRVSNFSKVGRNRLQSSISSKLGKKRWFRGVSAKFSQINVKKKKEFKEFKIDGYKQKNQRAHRFKILLFILLGISVLVGGVKFTIDQKEARERSKTANTIFTEVEDLLNTANSKLGTDRETVSMSVFQASDKLNEVPEELGNKDKEKYDELNRQVLGISDSLYNRNRLSSKEGSIEKYYDSFTQNQDSSPKDIAIFRDSNGRELLILTDMGTKSVFTISIYDKKVENISDSNKLLQKPSKVYTTETGVFVLDMVNGIVKSSYKDGVFQPFVKLSGLSIESLKLNSMVEFAMLTINENAYILDTEEKSLLKSVNYDGGYSLISPYLNKQEYENAREVFADELSVYITAKVENGIFRYVAGTNGMVESPISIIGLDTPIMDPKASYTTGDLNRKLYIFDDKEKRVLQFEKPIESQEKRHPNELLLLNQYIYEQEGAWEDVKGIVVNRDESAAYILDSTTIWKVRL</sequence>
<comment type="caution">
    <text evidence="2">The sequence shown here is derived from an EMBL/GenBank/DDBJ whole genome shotgun (WGS) entry which is preliminary data.</text>
</comment>
<evidence type="ECO:0008006" key="4">
    <source>
        <dbReference type="Google" id="ProtNLM"/>
    </source>
</evidence>
<name>A0A847ET30_9BACT</name>
<reference evidence="2 3" key="1">
    <citation type="journal article" date="2020" name="Biotechnol. Biofuels">
        <title>New insights from the biogas microbiome by comprehensive genome-resolved metagenomics of nearly 1600 species originating from multiple anaerobic digesters.</title>
        <authorList>
            <person name="Campanaro S."/>
            <person name="Treu L."/>
            <person name="Rodriguez-R L.M."/>
            <person name="Kovalovszki A."/>
            <person name="Ziels R.M."/>
            <person name="Maus I."/>
            <person name="Zhu X."/>
            <person name="Kougias P.G."/>
            <person name="Basile A."/>
            <person name="Luo G."/>
            <person name="Schluter A."/>
            <person name="Konstantinidis K.T."/>
            <person name="Angelidaki I."/>
        </authorList>
    </citation>
    <scope>NUCLEOTIDE SEQUENCE [LARGE SCALE GENOMIC DNA]</scope>
    <source>
        <strain evidence="2">AS06rmzACSIP_421</strain>
    </source>
</reference>
<dbReference type="AlphaFoldDB" id="A0A847ET30"/>
<keyword evidence="1" id="KW-1133">Transmembrane helix</keyword>
<proteinExistence type="predicted"/>
<dbReference type="EMBL" id="JAAZAL010000041">
    <property type="protein sequence ID" value="NLE30885.1"/>
    <property type="molecule type" value="Genomic_DNA"/>
</dbReference>
<accession>A0A847ET30</accession>
<keyword evidence="1" id="KW-0472">Membrane</keyword>
<evidence type="ECO:0000313" key="2">
    <source>
        <dbReference type="EMBL" id="NLE30885.1"/>
    </source>
</evidence>
<organism evidence="2 3">
    <name type="scientific">Candidatus Dojkabacteria bacterium</name>
    <dbReference type="NCBI Taxonomy" id="2099670"/>
    <lineage>
        <taxon>Bacteria</taxon>
        <taxon>Candidatus Dojkabacteria</taxon>
    </lineage>
</organism>